<evidence type="ECO:0000313" key="4">
    <source>
        <dbReference type="Proteomes" id="UP000507470"/>
    </source>
</evidence>
<feature type="transmembrane region" description="Helical" evidence="2">
    <location>
        <begin position="225"/>
        <end position="247"/>
    </location>
</feature>
<organism evidence="3 4">
    <name type="scientific">Mytilus coruscus</name>
    <name type="common">Sea mussel</name>
    <dbReference type="NCBI Taxonomy" id="42192"/>
    <lineage>
        <taxon>Eukaryota</taxon>
        <taxon>Metazoa</taxon>
        <taxon>Spiralia</taxon>
        <taxon>Lophotrochozoa</taxon>
        <taxon>Mollusca</taxon>
        <taxon>Bivalvia</taxon>
        <taxon>Autobranchia</taxon>
        <taxon>Pteriomorphia</taxon>
        <taxon>Mytilida</taxon>
        <taxon>Mytiloidea</taxon>
        <taxon>Mytilidae</taxon>
        <taxon>Mytilinae</taxon>
        <taxon>Mytilus</taxon>
    </lineage>
</organism>
<protein>
    <submittedName>
        <fullName evidence="3">Uncharacterized protein</fullName>
    </submittedName>
</protein>
<dbReference type="Proteomes" id="UP000507470">
    <property type="component" value="Unassembled WGS sequence"/>
</dbReference>
<evidence type="ECO:0000313" key="3">
    <source>
        <dbReference type="EMBL" id="CAC5424983.1"/>
    </source>
</evidence>
<dbReference type="EMBL" id="CACVKT020010131">
    <property type="protein sequence ID" value="CAC5424983.1"/>
    <property type="molecule type" value="Genomic_DNA"/>
</dbReference>
<feature type="compositionally biased region" description="Polar residues" evidence="1">
    <location>
        <begin position="190"/>
        <end position="208"/>
    </location>
</feature>
<evidence type="ECO:0000256" key="2">
    <source>
        <dbReference type="SAM" id="Phobius"/>
    </source>
</evidence>
<reference evidence="3 4" key="1">
    <citation type="submission" date="2020-06" db="EMBL/GenBank/DDBJ databases">
        <authorList>
            <person name="Li R."/>
            <person name="Bekaert M."/>
        </authorList>
    </citation>
    <scope>NUCLEOTIDE SEQUENCE [LARGE SCALE GENOMIC DNA]</scope>
    <source>
        <strain evidence="4">wild</strain>
    </source>
</reference>
<sequence length="303" mass="34532">MIRKIICIVLIFPASQQYPLENKEIELSESRLQNESPHRLNFIPTTTPHHLTKARPLRRKPRNVFKLPDHVWEGREEINRSEYLSKSKLNTNKQHSSKGVFKSKNVFKLPNNVWKTKGQTVQPKEKLTHNNFKTRSTTSSNVWKTKGPTVQPKEKLTHNNFKTRSTTSSNVWKTRGTIVYKNKTTDKVTSHTAMTMPTDNKNDGNRTNVSVPKLSQTTEYETNNIGMVAGSIIAIVVTLVIAAIVLYNAKGFRKRIHVFSICILSKRQSRTINGEIPNPNDIELQLMNGQKESIGIDTENTSD</sequence>
<dbReference type="OrthoDB" id="6124542at2759"/>
<keyword evidence="2" id="KW-1133">Transmembrane helix</keyword>
<dbReference type="AlphaFoldDB" id="A0A6J8EYV0"/>
<evidence type="ECO:0000256" key="1">
    <source>
        <dbReference type="SAM" id="MobiDB-lite"/>
    </source>
</evidence>
<name>A0A6J8EYV0_MYTCO</name>
<gene>
    <name evidence="3" type="ORF">MCOR_56835</name>
</gene>
<feature type="region of interest" description="Disordered" evidence="1">
    <location>
        <begin position="189"/>
        <end position="208"/>
    </location>
</feature>
<accession>A0A6J8EYV0</accession>
<keyword evidence="2" id="KW-0812">Transmembrane</keyword>
<proteinExistence type="predicted"/>
<keyword evidence="2" id="KW-0472">Membrane</keyword>
<keyword evidence="4" id="KW-1185">Reference proteome</keyword>